<keyword evidence="1" id="KW-0732">Signal</keyword>
<name>A0ABR2VN69_9FUNG</name>
<dbReference type="Proteomes" id="UP001479436">
    <property type="component" value="Unassembled WGS sequence"/>
</dbReference>
<evidence type="ECO:0000256" key="1">
    <source>
        <dbReference type="SAM" id="SignalP"/>
    </source>
</evidence>
<feature type="signal peptide" evidence="1">
    <location>
        <begin position="1"/>
        <end position="17"/>
    </location>
</feature>
<accession>A0ABR2VN69</accession>
<evidence type="ECO:0000313" key="3">
    <source>
        <dbReference type="Proteomes" id="UP001479436"/>
    </source>
</evidence>
<reference evidence="2 3" key="1">
    <citation type="submission" date="2023-04" db="EMBL/GenBank/DDBJ databases">
        <title>Genome of Basidiobolus ranarum AG-B5.</title>
        <authorList>
            <person name="Stajich J.E."/>
            <person name="Carter-House D."/>
            <person name="Gryganskyi A."/>
        </authorList>
    </citation>
    <scope>NUCLEOTIDE SEQUENCE [LARGE SCALE GENOMIC DNA]</scope>
    <source>
        <strain evidence="2 3">AG-B5</strain>
    </source>
</reference>
<proteinExistence type="predicted"/>
<dbReference type="EMBL" id="JASJQH010009397">
    <property type="protein sequence ID" value="KAK9679746.1"/>
    <property type="molecule type" value="Genomic_DNA"/>
</dbReference>
<evidence type="ECO:0000313" key="2">
    <source>
        <dbReference type="EMBL" id="KAK9679746.1"/>
    </source>
</evidence>
<sequence length="165" mass="18515">MFRLILCFFLLVNLVGAQMSLAVSLPIGVYVIARPQVQLITASERQPESIATLLPPTGNLGDQEFEIINNPDRTVHIRNIESRLYLSSKNEPNALITLETQPKRWSLIPGTKPSYYIIQLPGSPVDGQILVIDLSLLKIFPPRLALRPLRQNDVSAQQFQFALQL</sequence>
<feature type="chain" id="PRO_5046111696" evidence="1">
    <location>
        <begin position="18"/>
        <end position="165"/>
    </location>
</feature>
<dbReference type="Gene3D" id="2.80.10.50">
    <property type="match status" value="1"/>
</dbReference>
<gene>
    <name evidence="2" type="ORF">K7432_016172</name>
</gene>
<organism evidence="2 3">
    <name type="scientific">Basidiobolus ranarum</name>
    <dbReference type="NCBI Taxonomy" id="34480"/>
    <lineage>
        <taxon>Eukaryota</taxon>
        <taxon>Fungi</taxon>
        <taxon>Fungi incertae sedis</taxon>
        <taxon>Zoopagomycota</taxon>
        <taxon>Entomophthoromycotina</taxon>
        <taxon>Basidiobolomycetes</taxon>
        <taxon>Basidiobolales</taxon>
        <taxon>Basidiobolaceae</taxon>
        <taxon>Basidiobolus</taxon>
    </lineage>
</organism>
<protein>
    <submittedName>
        <fullName evidence="2">Uncharacterized protein</fullName>
    </submittedName>
</protein>
<keyword evidence="3" id="KW-1185">Reference proteome</keyword>
<comment type="caution">
    <text evidence="2">The sequence shown here is derived from an EMBL/GenBank/DDBJ whole genome shotgun (WGS) entry which is preliminary data.</text>
</comment>